<evidence type="ECO:0000313" key="1">
    <source>
        <dbReference type="EMBL" id="NHF58699.1"/>
    </source>
</evidence>
<keyword evidence="2" id="KW-1185">Reference proteome</keyword>
<name>A0A967E614_9FLAO</name>
<sequence>MKNSTVAQAVNTQQKIQLVDGTFTISEANDVVTALINEKINFHKLQRLSLCEGLATADTLYPDGRIAELEQEKKIAKAFFKEVRNTGATIKINGTLEISVEK</sequence>
<proteinExistence type="predicted"/>
<gene>
    <name evidence="1" type="ORF">FK220_005070</name>
</gene>
<dbReference type="AlphaFoldDB" id="A0A967E614"/>
<dbReference type="RefSeq" id="WP_152573175.1">
    <property type="nucleotide sequence ID" value="NZ_VIKU02000001.1"/>
</dbReference>
<comment type="caution">
    <text evidence="1">The sequence shown here is derived from an EMBL/GenBank/DDBJ whole genome shotgun (WGS) entry which is preliminary data.</text>
</comment>
<reference evidence="1" key="2">
    <citation type="submission" date="2020-03" db="EMBL/GenBank/DDBJ databases">
        <title>Flavobacteriaceae bacterium strain TP-CH-4, a member of the family Flavobacteriaceae isolated from a deep-sea seamount.</title>
        <authorList>
            <person name="Zhang D.-C."/>
        </authorList>
    </citation>
    <scope>NUCLEOTIDE SEQUENCE</scope>
    <source>
        <strain evidence="1">TP-CH-4</strain>
    </source>
</reference>
<accession>A0A967E614</accession>
<evidence type="ECO:0000313" key="2">
    <source>
        <dbReference type="Proteomes" id="UP000707206"/>
    </source>
</evidence>
<dbReference type="Proteomes" id="UP000707206">
    <property type="component" value="Unassembled WGS sequence"/>
</dbReference>
<protein>
    <submittedName>
        <fullName evidence="1">Uncharacterized protein</fullName>
    </submittedName>
</protein>
<reference evidence="1" key="1">
    <citation type="submission" date="2019-07" db="EMBL/GenBank/DDBJ databases">
        <authorList>
            <person name="De-Chao Zhang Q."/>
        </authorList>
    </citation>
    <scope>NUCLEOTIDE SEQUENCE</scope>
    <source>
        <strain evidence="1">TP-CH-4</strain>
    </source>
</reference>
<dbReference type="EMBL" id="VIKU02000001">
    <property type="protein sequence ID" value="NHF58699.1"/>
    <property type="molecule type" value="Genomic_DNA"/>
</dbReference>
<organism evidence="1 2">
    <name type="scientific">Pelagihabitans pacificus</name>
    <dbReference type="NCBI Taxonomy" id="2696054"/>
    <lineage>
        <taxon>Bacteria</taxon>
        <taxon>Pseudomonadati</taxon>
        <taxon>Bacteroidota</taxon>
        <taxon>Flavobacteriia</taxon>
        <taxon>Flavobacteriales</taxon>
        <taxon>Flavobacteriaceae</taxon>
        <taxon>Pelagihabitans</taxon>
    </lineage>
</organism>